<reference evidence="1" key="1">
    <citation type="journal article" date="2015" name="Nature">
        <title>Complex archaea that bridge the gap between prokaryotes and eukaryotes.</title>
        <authorList>
            <person name="Spang A."/>
            <person name="Saw J.H."/>
            <person name="Jorgensen S.L."/>
            <person name="Zaremba-Niedzwiedzka K."/>
            <person name="Martijn J."/>
            <person name="Lind A.E."/>
            <person name="van Eijk R."/>
            <person name="Schleper C."/>
            <person name="Guy L."/>
            <person name="Ettema T.J."/>
        </authorList>
    </citation>
    <scope>NUCLEOTIDE SEQUENCE</scope>
</reference>
<evidence type="ECO:0000313" key="1">
    <source>
        <dbReference type="EMBL" id="KKL92676.1"/>
    </source>
</evidence>
<proteinExistence type="predicted"/>
<dbReference type="AlphaFoldDB" id="A0A0F9GQ72"/>
<name>A0A0F9GQ72_9ZZZZ</name>
<comment type="caution">
    <text evidence="1">The sequence shown here is derived from an EMBL/GenBank/DDBJ whole genome shotgun (WGS) entry which is preliminary data.</text>
</comment>
<sequence>MPHQKEFKEYSFREFRIRPSMLDAIDRYINDRILPGNFLRAIISNDLRESTGRADDDNLRNIPAFVAFFWNEAPASCWGSTEKMKAWIENKKERR</sequence>
<accession>A0A0F9GQ72</accession>
<gene>
    <name evidence="1" type="ORF">LCGC14_1882320</name>
</gene>
<protein>
    <submittedName>
        <fullName evidence="1">Uncharacterized protein</fullName>
    </submittedName>
</protein>
<organism evidence="1">
    <name type="scientific">marine sediment metagenome</name>
    <dbReference type="NCBI Taxonomy" id="412755"/>
    <lineage>
        <taxon>unclassified sequences</taxon>
        <taxon>metagenomes</taxon>
        <taxon>ecological metagenomes</taxon>
    </lineage>
</organism>
<dbReference type="EMBL" id="LAZR01019400">
    <property type="protein sequence ID" value="KKL92676.1"/>
    <property type="molecule type" value="Genomic_DNA"/>
</dbReference>